<organism evidence="2 3">
    <name type="scientific">Paracoccus zhejiangensis</name>
    <dbReference type="NCBI Taxonomy" id="1077935"/>
    <lineage>
        <taxon>Bacteria</taxon>
        <taxon>Pseudomonadati</taxon>
        <taxon>Pseudomonadota</taxon>
        <taxon>Alphaproteobacteria</taxon>
        <taxon>Rhodobacterales</taxon>
        <taxon>Paracoccaceae</taxon>
        <taxon>Paracoccus</taxon>
    </lineage>
</organism>
<geneLocation type="plasmid" evidence="3">
    <name>ppz01</name>
</geneLocation>
<dbReference type="KEGG" id="pzh:CX676_19825"/>
<gene>
    <name evidence="2" type="ORF">CX676_19825</name>
</gene>
<sequence>MSWVLQHERPVPAGLDRGVAAAPVLVAVVWWVTTLLAGAVYALPASTAPLLDIQFTESPAASLVAGAEGERP</sequence>
<keyword evidence="2" id="KW-0614">Plasmid</keyword>
<reference evidence="2 3" key="1">
    <citation type="journal article" date="2013" name="Antonie Van Leeuwenhoek">
        <title>Paracoccus zhejiangensis sp. nov., isolated from activated sludge in wastewater-treatment system.</title>
        <authorList>
            <person name="Wu Z.G."/>
            <person name="Zhang D.F."/>
            <person name="Liu Y.L."/>
            <person name="Wang F."/>
            <person name="Jiang X."/>
            <person name="Li C."/>
            <person name="Li S.P."/>
            <person name="Hong Q."/>
            <person name="Li W.J."/>
        </authorList>
    </citation>
    <scope>NUCLEOTIDE SEQUENCE [LARGE SCALE GENOMIC DNA]</scope>
    <source>
        <strain evidence="2 3">J6</strain>
        <plasmid evidence="3">Plasmid ppz01</plasmid>
    </source>
</reference>
<evidence type="ECO:0000256" key="1">
    <source>
        <dbReference type="SAM" id="Phobius"/>
    </source>
</evidence>
<dbReference type="Proteomes" id="UP000234530">
    <property type="component" value="Plasmid pPZ01"/>
</dbReference>
<dbReference type="EMBL" id="CP025431">
    <property type="protein sequence ID" value="AUH66558.1"/>
    <property type="molecule type" value="Genomic_DNA"/>
</dbReference>
<dbReference type="AlphaFoldDB" id="A0A2H5F4S7"/>
<keyword evidence="1" id="KW-1133">Transmembrane helix</keyword>
<keyword evidence="1" id="KW-0812">Transmembrane</keyword>
<keyword evidence="1" id="KW-0472">Membrane</keyword>
<accession>A0A2H5F4S7</accession>
<feature type="transmembrane region" description="Helical" evidence="1">
    <location>
        <begin position="20"/>
        <end position="43"/>
    </location>
</feature>
<name>A0A2H5F4S7_9RHOB</name>
<proteinExistence type="predicted"/>
<protein>
    <submittedName>
        <fullName evidence="2">Uncharacterized protein</fullName>
    </submittedName>
</protein>
<keyword evidence="3" id="KW-1185">Reference proteome</keyword>
<evidence type="ECO:0000313" key="2">
    <source>
        <dbReference type="EMBL" id="AUH66558.1"/>
    </source>
</evidence>
<evidence type="ECO:0000313" key="3">
    <source>
        <dbReference type="Proteomes" id="UP000234530"/>
    </source>
</evidence>